<comment type="caution">
    <text evidence="2">The sequence shown here is derived from an EMBL/GenBank/DDBJ whole genome shotgun (WGS) entry which is preliminary data.</text>
</comment>
<name>A0A8J4QMA6_9ROSI</name>
<gene>
    <name evidence="2" type="ORF">CMV_019958</name>
</gene>
<feature type="region of interest" description="Disordered" evidence="1">
    <location>
        <begin position="96"/>
        <end position="116"/>
    </location>
</feature>
<dbReference type="EMBL" id="JRKL02003605">
    <property type="protein sequence ID" value="KAF3954741.1"/>
    <property type="molecule type" value="Genomic_DNA"/>
</dbReference>
<proteinExistence type="predicted"/>
<sequence>MRLERGLDGNWAIVWSEVNEVGPNSLNPSKPIIHNPIPSSPIVPAKPKRVWRPRQTPIMLNPTHCQSSKPDLVAHALGSRLQKPLEVLVPRVGQEGLSSRNEESRSVTACGDDPVTGKAAEASCSADKAIIDARKDSSGFSSPGTEVPHRLGFWDLGVTGDLMVGSDLVGSGLVMRNGLFPRVDLGNVLEVEFGEGETHVEEVDSVGALQSESGHLILPRESSGVVDSGFCRGSTDD</sequence>
<keyword evidence="3" id="KW-1185">Reference proteome</keyword>
<evidence type="ECO:0000313" key="2">
    <source>
        <dbReference type="EMBL" id="KAF3954741.1"/>
    </source>
</evidence>
<reference evidence="2" key="1">
    <citation type="submission" date="2020-03" db="EMBL/GenBank/DDBJ databases">
        <title>Castanea mollissima Vanexum genome sequencing.</title>
        <authorList>
            <person name="Staton M."/>
        </authorList>
    </citation>
    <scope>NUCLEOTIDE SEQUENCE</scope>
    <source>
        <tissue evidence="2">Leaf</tissue>
    </source>
</reference>
<evidence type="ECO:0000313" key="3">
    <source>
        <dbReference type="Proteomes" id="UP000737018"/>
    </source>
</evidence>
<organism evidence="2 3">
    <name type="scientific">Castanea mollissima</name>
    <name type="common">Chinese chestnut</name>
    <dbReference type="NCBI Taxonomy" id="60419"/>
    <lineage>
        <taxon>Eukaryota</taxon>
        <taxon>Viridiplantae</taxon>
        <taxon>Streptophyta</taxon>
        <taxon>Embryophyta</taxon>
        <taxon>Tracheophyta</taxon>
        <taxon>Spermatophyta</taxon>
        <taxon>Magnoliopsida</taxon>
        <taxon>eudicotyledons</taxon>
        <taxon>Gunneridae</taxon>
        <taxon>Pentapetalae</taxon>
        <taxon>rosids</taxon>
        <taxon>fabids</taxon>
        <taxon>Fagales</taxon>
        <taxon>Fagaceae</taxon>
        <taxon>Castanea</taxon>
    </lineage>
</organism>
<dbReference type="AlphaFoldDB" id="A0A8J4QMA6"/>
<dbReference type="Proteomes" id="UP000737018">
    <property type="component" value="Unassembled WGS sequence"/>
</dbReference>
<evidence type="ECO:0000256" key="1">
    <source>
        <dbReference type="SAM" id="MobiDB-lite"/>
    </source>
</evidence>
<accession>A0A8J4QMA6</accession>
<protein>
    <submittedName>
        <fullName evidence="2">Uncharacterized protein</fullName>
    </submittedName>
</protein>